<organism evidence="1">
    <name type="scientific">viral metagenome</name>
    <dbReference type="NCBI Taxonomy" id="1070528"/>
    <lineage>
        <taxon>unclassified sequences</taxon>
        <taxon>metagenomes</taxon>
        <taxon>organismal metagenomes</taxon>
    </lineage>
</organism>
<proteinExistence type="predicted"/>
<name>A0A6C0BWQ1_9ZZZZ</name>
<dbReference type="EMBL" id="MN739280">
    <property type="protein sequence ID" value="QHS96875.1"/>
    <property type="molecule type" value="Genomic_DNA"/>
</dbReference>
<accession>A0A6C0BWQ1</accession>
<dbReference type="AlphaFoldDB" id="A0A6C0BWQ1"/>
<sequence length="138" mass="16358">MSYLDKLPPGIFRDMIAPYTYSPQSPKLLDDIRSYYFTMERAHSEYKKRFPEPNERSLEWLSNDITRFLNNDTPVMFGYSDFHRNVFRRLFINHDARIPALSESFTDIKVSIGLLHTDERVRLETFIERNGSGRHGVH</sequence>
<evidence type="ECO:0000313" key="1">
    <source>
        <dbReference type="EMBL" id="QHS96875.1"/>
    </source>
</evidence>
<protein>
    <submittedName>
        <fullName evidence="1">Uncharacterized protein</fullName>
    </submittedName>
</protein>
<reference evidence="1" key="1">
    <citation type="journal article" date="2020" name="Nature">
        <title>Giant virus diversity and host interactions through global metagenomics.</title>
        <authorList>
            <person name="Schulz F."/>
            <person name="Roux S."/>
            <person name="Paez-Espino D."/>
            <person name="Jungbluth S."/>
            <person name="Walsh D.A."/>
            <person name="Denef V.J."/>
            <person name="McMahon K.D."/>
            <person name="Konstantinidis K.T."/>
            <person name="Eloe-Fadrosh E.A."/>
            <person name="Kyrpides N.C."/>
            <person name="Woyke T."/>
        </authorList>
    </citation>
    <scope>NUCLEOTIDE SEQUENCE</scope>
    <source>
        <strain evidence="1">GVMAG-M-3300020166-5</strain>
    </source>
</reference>